<dbReference type="HOGENOM" id="CLU_005680_1_0_4"/>
<dbReference type="EMBL" id="CP000085">
    <property type="protein sequence ID" value="ABC34040.1"/>
    <property type="molecule type" value="Genomic_DNA"/>
</dbReference>
<name>Q2T396_BURTA</name>
<dbReference type="Gene3D" id="3.30.1330.60">
    <property type="entry name" value="OmpA-like domain"/>
    <property type="match status" value="1"/>
</dbReference>
<dbReference type="Pfam" id="PF05359">
    <property type="entry name" value="DUF748"/>
    <property type="match status" value="3"/>
</dbReference>
<protein>
    <recommendedName>
        <fullName evidence="4">AsmA family protein</fullName>
    </recommendedName>
</protein>
<reference evidence="2 3" key="1">
    <citation type="journal article" date="2005" name="BMC Genomics">
        <title>Bacterial genome adaptation to niches: divergence of the potential virulence genes in three Burkholderia species of different survival strategies.</title>
        <authorList>
            <person name="Kim H.S."/>
            <person name="Schell M.A."/>
            <person name="Yu Y."/>
            <person name="Ulrich R.L."/>
            <person name="Sarria S.H."/>
            <person name="Nierman W.C."/>
            <person name="DeShazer D."/>
        </authorList>
    </citation>
    <scope>NUCLEOTIDE SEQUENCE [LARGE SCALE GENOMIC DNA]</scope>
    <source>
        <strain evidence="3">ATCC 700388 / DSM 13276 / CCUG 48851 / CIP 106301 / E264</strain>
    </source>
</reference>
<dbReference type="PANTHER" id="PTHR30441:SF8">
    <property type="entry name" value="DUF748 DOMAIN-CONTAINING PROTEIN"/>
    <property type="match status" value="1"/>
</dbReference>
<dbReference type="Proteomes" id="UP000001930">
    <property type="component" value="Chromosome II"/>
</dbReference>
<keyword evidence="3" id="KW-1185">Reference proteome</keyword>
<dbReference type="GO" id="GO:0090313">
    <property type="term" value="P:regulation of protein targeting to membrane"/>
    <property type="evidence" value="ECO:0007669"/>
    <property type="project" value="TreeGrafter"/>
</dbReference>
<feature type="region of interest" description="Disordered" evidence="1">
    <location>
        <begin position="699"/>
        <end position="724"/>
    </location>
</feature>
<evidence type="ECO:0000313" key="2">
    <source>
        <dbReference type="EMBL" id="ABC34040.1"/>
    </source>
</evidence>
<accession>Q2T396</accession>
<dbReference type="InterPro" id="IPR008023">
    <property type="entry name" value="DUF748"/>
</dbReference>
<dbReference type="InterPro" id="IPR036737">
    <property type="entry name" value="OmpA-like_sf"/>
</dbReference>
<evidence type="ECO:0008006" key="4">
    <source>
        <dbReference type="Google" id="ProtNLM"/>
    </source>
</evidence>
<dbReference type="KEGG" id="bte:BTH_II2165"/>
<gene>
    <name evidence="2" type="ordered locus">BTH_II2165</name>
</gene>
<sequence length="1382" mass="145640">MRRSGKPPTATGNLPPSSASERSRAPPGHTPGRCARRRPPSTLRRESRSAYTGESRTLPSRFPRCRSDGDSVMAFNKETVQSTLQKLGVAARSRRAKRAGIGVLIFLVVFGLLGFFAAPPLIRHVAEQQLSRQLERPATIARIAFNPYTLRLEADGVHVGERGGQGDFVDIGKLVVRASWTSLARFAPIVDEVRLDQPRFRIVRYDAQRLNFTDLVDKFSKPSPQPSAKPVRFSVSNIQVNDGRIDFDDRLLNAKHVVDQWTLGIPFIATLPSKTDIFVEPKLRARLDGSPIAIDGKTKPFAQSRESSINLKLGGLDVPRLLSYAPTRLPVDVRSGKLSSNLDVNFAMAGDTPSLRVSGTVDLNDAQVTSRANEPLFAAHAVHVAAAQLEPLRNVLHFDDIRIDQPVVSLARDKAGVLNVTKLAGGANGAPAAAKAAATKAAGAPSAGPAGAASGASPASSASAPSSASGATSPSSAAGASSVAAPAAAASSAAANADKEKAQPLDLTIKRFAINDGTLNLNDASLATPAAISLTHVATTLADFTLAGKTPARYTLATDVASGGSLKAEGAFSLAARQADTKLVVDALALPVVQPYLAGATSARVLDGALSTSVNAKADWSKTPLDAQVSDSELGLKSLKIALPNAKTPAVVLPDARVKVTKIDLAARTAEIASVDATGLALDVARLQNGRIDLASLAGEGGKAAGGKPAASTKPSARGAQPAAPAWRYRIDELNVKDAKANFTDRTTPRPVKLAIAPLALNVRQISEDLSKPLPVKLTATLNRKGSLDLSGNVTTSPLKVGLKLNGNRLDAAAFEPYFGSMLNATIASALLNAKGDLSVEQAKHAMKASYRGDAALVDVRMLDKATSDPFAGWRSLALANLKASYDDVRGTDVDASRVTFSNFYGRVLLDAQGKLNLREVVAKESGPAQSLTRDASGKEPIPLTPQAASQAKAATAASASALASAAAASPASGAALVRAAAPPQHPVRLHFGQLLLQSGRVTYTDNFIKPNYTANLVAINGTVGAFGTDSTTPAPVDVAAKLAANGPITIKGTVNPLIEKPSLDLTATAHDIELTNLTPYSAKYAGYPITKGKLNVDLNYKLDNDLLTANNHIFIDQLTFGEHVENDTATKLPVRLAIALLKNSRGEIDVNIPVSGSLSNPEFSIGGLIWRAVLNLIAKAVTSPFTLLAHAFGGSGEELGYVEFEPGRSTLSDASKKKLDTISTMLADKPSIRLDLIGRVDPEKDLPGLRDAYVDRLVRQQKLKDVVGQGESIDPRTVKVDPAEYTKYLTKAYKAADFKKPRNMIGLTKTLPDDDMRKALADHASVDDSSLRALAQARAQAVRQYLEGKVDPSRMFIVAPKLDAKGIEDKGATTRVDFGLK</sequence>
<feature type="region of interest" description="Disordered" evidence="1">
    <location>
        <begin position="1"/>
        <end position="63"/>
    </location>
</feature>
<feature type="region of interest" description="Disordered" evidence="1">
    <location>
        <begin position="443"/>
        <end position="477"/>
    </location>
</feature>
<dbReference type="InterPro" id="IPR052894">
    <property type="entry name" value="AsmA-related"/>
</dbReference>
<evidence type="ECO:0000256" key="1">
    <source>
        <dbReference type="SAM" id="MobiDB-lite"/>
    </source>
</evidence>
<dbReference type="GO" id="GO:0005886">
    <property type="term" value="C:plasma membrane"/>
    <property type="evidence" value="ECO:0007669"/>
    <property type="project" value="TreeGrafter"/>
</dbReference>
<organism evidence="2 3">
    <name type="scientific">Burkholderia thailandensis (strain ATCC 700388 / DSM 13276 / CCUG 48851 / CIP 106301 / E264)</name>
    <dbReference type="NCBI Taxonomy" id="271848"/>
    <lineage>
        <taxon>Bacteria</taxon>
        <taxon>Pseudomonadati</taxon>
        <taxon>Pseudomonadota</taxon>
        <taxon>Betaproteobacteria</taxon>
        <taxon>Burkholderiales</taxon>
        <taxon>Burkholderiaceae</taxon>
        <taxon>Burkholderia</taxon>
        <taxon>pseudomallei group</taxon>
    </lineage>
</organism>
<proteinExistence type="predicted"/>
<feature type="region of interest" description="Disordered" evidence="1">
    <location>
        <begin position="927"/>
        <end position="949"/>
    </location>
</feature>
<evidence type="ECO:0000313" key="3">
    <source>
        <dbReference type="Proteomes" id="UP000001930"/>
    </source>
</evidence>
<dbReference type="PANTHER" id="PTHR30441">
    <property type="entry name" value="DUF748 DOMAIN-CONTAINING PROTEIN"/>
    <property type="match status" value="1"/>
</dbReference>
<feature type="compositionally biased region" description="Polar residues" evidence="1">
    <location>
        <begin position="49"/>
        <end position="58"/>
    </location>
</feature>